<keyword evidence="5" id="KW-1185">Reference proteome</keyword>
<evidence type="ECO:0000259" key="3">
    <source>
        <dbReference type="Pfam" id="PF12936"/>
    </source>
</evidence>
<dbReference type="Gramene" id="OE9A030347T1">
    <property type="protein sequence ID" value="OE9A030347C1"/>
    <property type="gene ID" value="OE9A030347"/>
</dbReference>
<dbReference type="Gramene" id="OE9A030347T3">
    <property type="protein sequence ID" value="OE9A030347C3"/>
    <property type="gene ID" value="OE9A030347"/>
</dbReference>
<comment type="caution">
    <text evidence="4">The sequence shown here is derived from an EMBL/GenBank/DDBJ whole genome shotgun (WGS) entry which is preliminary data.</text>
</comment>
<feature type="region of interest" description="Disordered" evidence="2">
    <location>
        <begin position="54"/>
        <end position="78"/>
    </location>
</feature>
<dbReference type="Proteomes" id="UP000594638">
    <property type="component" value="Unassembled WGS sequence"/>
</dbReference>
<proteinExistence type="inferred from homology"/>
<feature type="compositionally biased region" description="Acidic residues" evidence="2">
    <location>
        <begin position="64"/>
        <end position="78"/>
    </location>
</feature>
<feature type="compositionally biased region" description="Low complexity" evidence="2">
    <location>
        <begin position="126"/>
        <end position="135"/>
    </location>
</feature>
<gene>
    <name evidence="4" type="ORF">OLEA9_A030347</name>
</gene>
<feature type="region of interest" description="Disordered" evidence="2">
    <location>
        <begin position="1"/>
        <end position="22"/>
    </location>
</feature>
<sequence length="665" mass="78364">MGKAKDKNGSVKLFDDDGNELDDDVSKIEINQEYARRYEYNKKREDLQRIQELEKKGVVNFRDDDSEESSSEEEEEDILITSKKQDFKFLDALIKVKKQDPSLNSKEAKLSFSDSESMSEYENDNANENRNLDNNNDGRKGMKPMYLKDVVSKHLIEEGPEFNDEGDDDNEDVNNKNIDVNVKVKSFLEEQEESRREILKVFEEAANVEDVEGDFFRVKNGIGKRREDDGEIEEKLDEYFGEDEKLDENTKFLKDYFRNELWLDDGKSNNIVDEDVGFSEDEEEIEKQEDFERGYNFRFEENAGDRVMGHSRKVEGSVRKKENARKLQRERKEERMVQAEYERNEELKRLKNLKKKEIKEKLQKIREAAGIGEDGNYLLDEDDLEEEFDPEEYDRKMKEAFDKKYYNAEDMDSEFGSGSDEDAAEYEKPGFVEEDRLHGLPNGCDETKETGDGFLSARQRILKSKVHGKDENQLVEDEGNDPKEGKRKRKRKPSEMENAVKEQLMEEYYKLDYEDTIGDVKTRFKYKPVRSKRFGLSTEEILMLDDKDLNQYVSMKKLAPYREKEWKVPRIKTYQQKLRNKALFEGETSNINNKYYNNTRRYGMEKTKVVSVADNEKLPMEESNGDTTNLSRRIKRRRRQAELKLSHSRLMAYGKIHSKPKSTKH</sequence>
<dbReference type="Pfam" id="PF05178">
    <property type="entry name" value="Kri1"/>
    <property type="match status" value="1"/>
</dbReference>
<dbReference type="EMBL" id="CACTIH010004032">
    <property type="protein sequence ID" value="CAA2988856.1"/>
    <property type="molecule type" value="Genomic_DNA"/>
</dbReference>
<feature type="compositionally biased region" description="Basic and acidic residues" evidence="2">
    <location>
        <begin position="54"/>
        <end position="63"/>
    </location>
</feature>
<dbReference type="Pfam" id="PF12936">
    <property type="entry name" value="Kri1_C"/>
    <property type="match status" value="1"/>
</dbReference>
<dbReference type="PANTHER" id="PTHR14490:SF5">
    <property type="entry name" value="PROTEIN KRI1 HOMOLOG"/>
    <property type="match status" value="1"/>
</dbReference>
<dbReference type="GO" id="GO:0005730">
    <property type="term" value="C:nucleolus"/>
    <property type="evidence" value="ECO:0007669"/>
    <property type="project" value="TreeGrafter"/>
</dbReference>
<dbReference type="AlphaFoldDB" id="A0A8S0S9Q9"/>
<protein>
    <recommendedName>
        <fullName evidence="3">Kri1-like C-terminal domain-containing protein</fullName>
    </recommendedName>
</protein>
<feature type="region of interest" description="Disordered" evidence="2">
    <location>
        <begin position="308"/>
        <end position="335"/>
    </location>
</feature>
<evidence type="ECO:0000313" key="4">
    <source>
        <dbReference type="EMBL" id="CAA2988856.1"/>
    </source>
</evidence>
<feature type="domain" description="Kri1-like C-terminal" evidence="3">
    <location>
        <begin position="501"/>
        <end position="582"/>
    </location>
</feature>
<dbReference type="GO" id="GO:0030686">
    <property type="term" value="C:90S preribosome"/>
    <property type="evidence" value="ECO:0007669"/>
    <property type="project" value="TreeGrafter"/>
</dbReference>
<feature type="compositionally biased region" description="Basic and acidic residues" evidence="2">
    <location>
        <begin position="1"/>
        <end position="15"/>
    </location>
</feature>
<dbReference type="PANTHER" id="PTHR14490">
    <property type="entry name" value="ZINC FINGER, ZZ TYPE"/>
    <property type="match status" value="1"/>
</dbReference>
<evidence type="ECO:0000313" key="5">
    <source>
        <dbReference type="Proteomes" id="UP000594638"/>
    </source>
</evidence>
<name>A0A8S0S9Q9_OLEEU</name>
<dbReference type="GO" id="GO:0000447">
    <property type="term" value="P:endonucleolytic cleavage in ITS1 to separate SSU-rRNA from 5.8S rRNA and LSU-rRNA from tricistronic rRNA transcript (SSU-rRNA, 5.8S rRNA, LSU-rRNA)"/>
    <property type="evidence" value="ECO:0007669"/>
    <property type="project" value="TreeGrafter"/>
</dbReference>
<feature type="region of interest" description="Disordered" evidence="2">
    <location>
        <begin position="432"/>
        <end position="452"/>
    </location>
</feature>
<dbReference type="InterPro" id="IPR018034">
    <property type="entry name" value="Kri1"/>
</dbReference>
<reference evidence="4 5" key="1">
    <citation type="submission" date="2019-12" db="EMBL/GenBank/DDBJ databases">
        <authorList>
            <person name="Alioto T."/>
            <person name="Alioto T."/>
            <person name="Gomez Garrido J."/>
        </authorList>
    </citation>
    <scope>NUCLEOTIDE SEQUENCE [LARGE SCALE GENOMIC DNA]</scope>
</reference>
<feature type="region of interest" description="Disordered" evidence="2">
    <location>
        <begin position="101"/>
        <end position="143"/>
    </location>
</feature>
<dbReference type="InterPro" id="IPR024626">
    <property type="entry name" value="Kri1-like_C"/>
</dbReference>
<dbReference type="OrthoDB" id="10252032at2759"/>
<feature type="region of interest" description="Disordered" evidence="2">
    <location>
        <begin position="464"/>
        <end position="499"/>
    </location>
</feature>
<evidence type="ECO:0000256" key="2">
    <source>
        <dbReference type="SAM" id="MobiDB-lite"/>
    </source>
</evidence>
<dbReference type="Gramene" id="OE9A030347T2">
    <property type="protein sequence ID" value="OE9A030347C2"/>
    <property type="gene ID" value="OE9A030347"/>
</dbReference>
<comment type="similarity">
    <text evidence="1">Belongs to the KRI1 family.</text>
</comment>
<evidence type="ECO:0000256" key="1">
    <source>
        <dbReference type="ARBA" id="ARBA00007473"/>
    </source>
</evidence>
<accession>A0A8S0S9Q9</accession>
<organism evidence="4 5">
    <name type="scientific">Olea europaea subsp. europaea</name>
    <dbReference type="NCBI Taxonomy" id="158383"/>
    <lineage>
        <taxon>Eukaryota</taxon>
        <taxon>Viridiplantae</taxon>
        <taxon>Streptophyta</taxon>
        <taxon>Embryophyta</taxon>
        <taxon>Tracheophyta</taxon>
        <taxon>Spermatophyta</taxon>
        <taxon>Magnoliopsida</taxon>
        <taxon>eudicotyledons</taxon>
        <taxon>Gunneridae</taxon>
        <taxon>Pentapetalae</taxon>
        <taxon>asterids</taxon>
        <taxon>lamiids</taxon>
        <taxon>Lamiales</taxon>
        <taxon>Oleaceae</taxon>
        <taxon>Oleeae</taxon>
        <taxon>Olea</taxon>
    </lineage>
</organism>